<evidence type="ECO:0000313" key="3">
    <source>
        <dbReference type="EMBL" id="CBI00480.1"/>
    </source>
</evidence>
<dbReference type="Pfam" id="PF13439">
    <property type="entry name" value="Glyco_transf_4"/>
    <property type="match status" value="1"/>
</dbReference>
<protein>
    <submittedName>
        <fullName evidence="3">Putative Glycosyl transferase group 1</fullName>
    </submittedName>
</protein>
<comment type="caution">
    <text evidence="3">The sequence shown here is derived from an EMBL/GenBank/DDBJ whole genome shotgun (WGS) entry which is preliminary data.</text>
</comment>
<dbReference type="CDD" id="cd03811">
    <property type="entry name" value="GT4_GT28_WabH-like"/>
    <property type="match status" value="1"/>
</dbReference>
<dbReference type="InterPro" id="IPR028098">
    <property type="entry name" value="Glyco_trans_4-like_N"/>
</dbReference>
<dbReference type="GO" id="GO:0016757">
    <property type="term" value="F:glycosyltransferase activity"/>
    <property type="evidence" value="ECO:0007669"/>
    <property type="project" value="InterPro"/>
</dbReference>
<name>E6PZX1_9ZZZZ</name>
<keyword evidence="3" id="KW-0808">Transferase</keyword>
<proteinExistence type="predicted"/>
<gene>
    <name evidence="3" type="ORF">CARN3_1488</name>
</gene>
<sequence length="384" mass="42136">MTDRVRVLLLIPHLGGGGAERVMACVAANLDPAIFEAHLALIADDFPGTPPLPQRVTIHRLGVQRVRRAAWPLHKLIRRLRPQIILSGMVHLNLLALLLQPFLPANTTLLARQNTTASLAIRGKLHRRIFAWLHRRADVILCQSEAMADDLVTHFSLDRRRMIVVPNPIEIASLRQQSLRERAMPSTPDSLLWRTASIRIIAIGRLSAEKGYDLLLRAFAQIPAHHPDTRLAILGDGPQRHRLLALQNKLGLEDSVIFPGFQDDIASWLGSAHLFVQPSRLEGMPNALLEAAAVGLPLVATPSSESLKRMLGGAPGVWLTRSISANSLAETIGTALEAMQQKPQSRFEHAFLRPFDLPLAIAAYERALLGSIRILKVPAAGGTA</sequence>
<dbReference type="AlphaFoldDB" id="E6PZX1"/>
<dbReference type="SUPFAM" id="SSF53756">
    <property type="entry name" value="UDP-Glycosyltransferase/glycogen phosphorylase"/>
    <property type="match status" value="1"/>
</dbReference>
<organism evidence="3">
    <name type="scientific">mine drainage metagenome</name>
    <dbReference type="NCBI Taxonomy" id="410659"/>
    <lineage>
        <taxon>unclassified sequences</taxon>
        <taxon>metagenomes</taxon>
        <taxon>ecological metagenomes</taxon>
    </lineage>
</organism>
<dbReference type="EMBL" id="CABN01000142">
    <property type="protein sequence ID" value="CBI00480.1"/>
    <property type="molecule type" value="Genomic_DNA"/>
</dbReference>
<reference evidence="3" key="1">
    <citation type="submission" date="2009-10" db="EMBL/GenBank/DDBJ databases">
        <title>Diversity of trophic interactions inside an arsenic-rich microbial ecosystem.</title>
        <authorList>
            <person name="Bertin P.N."/>
            <person name="Heinrich-Salmeron A."/>
            <person name="Pelletier E."/>
            <person name="Goulhen-Chollet F."/>
            <person name="Arsene-Ploetze F."/>
            <person name="Gallien S."/>
            <person name="Calteau A."/>
            <person name="Vallenet D."/>
            <person name="Casiot C."/>
            <person name="Chane-Woon-Ming B."/>
            <person name="Giloteaux L."/>
            <person name="Barakat M."/>
            <person name="Bonnefoy V."/>
            <person name="Bruneel O."/>
            <person name="Chandler M."/>
            <person name="Cleiss J."/>
            <person name="Duran R."/>
            <person name="Elbaz-Poulichet F."/>
            <person name="Fonknechten N."/>
            <person name="Lauga B."/>
            <person name="Mornico D."/>
            <person name="Ortet P."/>
            <person name="Schaeffer C."/>
            <person name="Siguier P."/>
            <person name="Alexander Thil Smith A."/>
            <person name="Van Dorsselaer A."/>
            <person name="Weissenbach J."/>
            <person name="Medigue C."/>
            <person name="Le Paslier D."/>
        </authorList>
    </citation>
    <scope>NUCLEOTIDE SEQUENCE</scope>
</reference>
<dbReference type="InterPro" id="IPR001296">
    <property type="entry name" value="Glyco_trans_1"/>
</dbReference>
<feature type="domain" description="Glycosyl transferase family 1" evidence="1">
    <location>
        <begin position="192"/>
        <end position="338"/>
    </location>
</feature>
<dbReference type="PANTHER" id="PTHR12526">
    <property type="entry name" value="GLYCOSYLTRANSFERASE"/>
    <property type="match status" value="1"/>
</dbReference>
<dbReference type="Gene3D" id="3.40.50.2000">
    <property type="entry name" value="Glycogen Phosphorylase B"/>
    <property type="match status" value="2"/>
</dbReference>
<evidence type="ECO:0000259" key="1">
    <source>
        <dbReference type="Pfam" id="PF00534"/>
    </source>
</evidence>
<accession>E6PZX1</accession>
<feature type="domain" description="Glycosyltransferase subfamily 4-like N-terminal" evidence="2">
    <location>
        <begin position="17"/>
        <end position="171"/>
    </location>
</feature>
<dbReference type="Pfam" id="PF00534">
    <property type="entry name" value="Glycos_transf_1"/>
    <property type="match status" value="1"/>
</dbReference>
<evidence type="ECO:0000259" key="2">
    <source>
        <dbReference type="Pfam" id="PF13439"/>
    </source>
</evidence>